<dbReference type="InterPro" id="IPR005123">
    <property type="entry name" value="Oxoglu/Fe-dep_dioxygenase_dom"/>
</dbReference>
<evidence type="ECO:0000259" key="4">
    <source>
        <dbReference type="PROSITE" id="PS51471"/>
    </source>
</evidence>
<dbReference type="PANTHER" id="PTHR47990">
    <property type="entry name" value="2-OXOGLUTARATE (2OG) AND FE(II)-DEPENDENT OXYGENASE SUPERFAMILY PROTEIN-RELATED"/>
    <property type="match status" value="1"/>
</dbReference>
<dbReference type="InterPro" id="IPR027443">
    <property type="entry name" value="IPNS-like_sf"/>
</dbReference>
<evidence type="ECO:0000313" key="6">
    <source>
        <dbReference type="Proteomes" id="UP001230188"/>
    </source>
</evidence>
<dbReference type="PROSITE" id="PS51471">
    <property type="entry name" value="FE2OG_OXY"/>
    <property type="match status" value="1"/>
</dbReference>
<dbReference type="InterPro" id="IPR050231">
    <property type="entry name" value="Iron_ascorbate_oxido_reductase"/>
</dbReference>
<feature type="coiled-coil region" evidence="2">
    <location>
        <begin position="199"/>
        <end position="226"/>
    </location>
</feature>
<keyword evidence="1" id="KW-0408">Iron</keyword>
<evidence type="ECO:0000256" key="3">
    <source>
        <dbReference type="SAM" id="SignalP"/>
    </source>
</evidence>
<comment type="caution">
    <text evidence="5">The sequence shown here is derived from an EMBL/GenBank/DDBJ whole genome shotgun (WGS) entry which is preliminary data.</text>
</comment>
<evidence type="ECO:0000256" key="2">
    <source>
        <dbReference type="SAM" id="Coils"/>
    </source>
</evidence>
<dbReference type="Gene3D" id="2.60.120.330">
    <property type="entry name" value="B-lactam Antibiotic, Isopenicillin N Synthase, Chain"/>
    <property type="match status" value="1"/>
</dbReference>
<keyword evidence="2" id="KW-0175">Coiled coil</keyword>
<evidence type="ECO:0000256" key="1">
    <source>
        <dbReference type="RuleBase" id="RU003682"/>
    </source>
</evidence>
<feature type="domain" description="Fe2OG dioxygenase" evidence="4">
    <location>
        <begin position="179"/>
        <end position="316"/>
    </location>
</feature>
<dbReference type="GO" id="GO:0016491">
    <property type="term" value="F:oxidoreductase activity"/>
    <property type="evidence" value="ECO:0007669"/>
    <property type="project" value="UniProtKB-KW"/>
</dbReference>
<accession>A0AAD7XRK0</accession>
<proteinExistence type="inferred from homology"/>
<keyword evidence="1" id="KW-0560">Oxidoreductase</keyword>
<dbReference type="SUPFAM" id="SSF51197">
    <property type="entry name" value="Clavaminate synthase-like"/>
    <property type="match status" value="1"/>
</dbReference>
<feature type="signal peptide" evidence="3">
    <location>
        <begin position="1"/>
        <end position="19"/>
    </location>
</feature>
<dbReference type="AlphaFoldDB" id="A0AAD7XRK0"/>
<keyword evidence="3" id="KW-0732">Signal</keyword>
<comment type="similarity">
    <text evidence="1">Belongs to the iron/ascorbate-dependent oxidoreductase family.</text>
</comment>
<gene>
    <name evidence="5" type="ORF">CTAYLR_002241</name>
</gene>
<sequence length="382" mass="42694">MFQAVFFFVVAAAAGEVPCIDISRVVKGCPSDADVAEIGEALRTFGFFNVVNHGISDEIIARFEAAMTRLFELPDTEKAKLARTATNSRGYAANEFTKQTRDLKELYDYGHVPERSRPLDDPANRVMDGYNQVPADDPDFAAAISAYYDACGEVCAKLLGCCARALGLEPTALDDFFRHHTSFLRLNKYPALSAAATRYENVREDLDRVRTDRDDAETRLDELSGLRLGVNRHFDAGALTLLLQDERVKALQTNFNAHRDGPPHWIDVDPVPGGLTVNCGDMLQVLSNDEFKAPEHRVLASNPGHVRYSCPFFYNPSYDAEIRPLLLRNNNNQEGGGGGPLYTPFKYGYFRRRRFEGDFEDEGKPEIQISHFRTDAPLLVGK</sequence>
<name>A0AAD7XRK0_9STRA</name>
<reference evidence="5" key="1">
    <citation type="submission" date="2023-01" db="EMBL/GenBank/DDBJ databases">
        <title>Metagenome sequencing of chrysophaentin producing Chrysophaeum taylorii.</title>
        <authorList>
            <person name="Davison J."/>
            <person name="Bewley C."/>
        </authorList>
    </citation>
    <scope>NUCLEOTIDE SEQUENCE</scope>
    <source>
        <strain evidence="5">NIES-1699</strain>
    </source>
</reference>
<keyword evidence="1" id="KW-0479">Metal-binding</keyword>
<dbReference type="Pfam" id="PF03171">
    <property type="entry name" value="2OG-FeII_Oxy"/>
    <property type="match status" value="1"/>
</dbReference>
<dbReference type="InterPro" id="IPR026992">
    <property type="entry name" value="DIOX_N"/>
</dbReference>
<evidence type="ECO:0000313" key="5">
    <source>
        <dbReference type="EMBL" id="KAJ8613398.1"/>
    </source>
</evidence>
<dbReference type="GO" id="GO:0046872">
    <property type="term" value="F:metal ion binding"/>
    <property type="evidence" value="ECO:0007669"/>
    <property type="project" value="UniProtKB-KW"/>
</dbReference>
<dbReference type="EMBL" id="JAQMWT010000029">
    <property type="protein sequence ID" value="KAJ8613398.1"/>
    <property type="molecule type" value="Genomic_DNA"/>
</dbReference>
<protein>
    <recommendedName>
        <fullName evidence="4">Fe2OG dioxygenase domain-containing protein</fullName>
    </recommendedName>
</protein>
<organism evidence="5 6">
    <name type="scientific">Chrysophaeum taylorii</name>
    <dbReference type="NCBI Taxonomy" id="2483200"/>
    <lineage>
        <taxon>Eukaryota</taxon>
        <taxon>Sar</taxon>
        <taxon>Stramenopiles</taxon>
        <taxon>Ochrophyta</taxon>
        <taxon>Pelagophyceae</taxon>
        <taxon>Pelagomonadales</taxon>
        <taxon>Pelagomonadaceae</taxon>
        <taxon>Chrysophaeum</taxon>
    </lineage>
</organism>
<dbReference type="Proteomes" id="UP001230188">
    <property type="component" value="Unassembled WGS sequence"/>
</dbReference>
<dbReference type="Pfam" id="PF14226">
    <property type="entry name" value="DIOX_N"/>
    <property type="match status" value="1"/>
</dbReference>
<dbReference type="InterPro" id="IPR044861">
    <property type="entry name" value="IPNS-like_FE2OG_OXY"/>
</dbReference>
<keyword evidence="6" id="KW-1185">Reference proteome</keyword>
<feature type="chain" id="PRO_5042129817" description="Fe2OG dioxygenase domain-containing protein" evidence="3">
    <location>
        <begin position="20"/>
        <end position="382"/>
    </location>
</feature>
<dbReference type="PRINTS" id="PR00682">
    <property type="entry name" value="IPNSYNTHASE"/>
</dbReference>